<reference evidence="3 4" key="1">
    <citation type="journal article" date="2016" name="Nat. Commun.">
        <title>Thousands of microbial genomes shed light on interconnected biogeochemical processes in an aquifer system.</title>
        <authorList>
            <person name="Anantharaman K."/>
            <person name="Brown C.T."/>
            <person name="Hug L.A."/>
            <person name="Sharon I."/>
            <person name="Castelle C.J."/>
            <person name="Probst A.J."/>
            <person name="Thomas B.C."/>
            <person name="Singh A."/>
            <person name="Wilkins M.J."/>
            <person name="Karaoz U."/>
            <person name="Brodie E.L."/>
            <person name="Williams K.H."/>
            <person name="Hubbard S.S."/>
            <person name="Banfield J.F."/>
        </authorList>
    </citation>
    <scope>NUCLEOTIDE SEQUENCE [LARGE SCALE GENOMIC DNA]</scope>
</reference>
<dbReference type="Pfam" id="PF09992">
    <property type="entry name" value="NAGPA"/>
    <property type="match status" value="1"/>
</dbReference>
<accession>A0A1F7SVG3</accession>
<evidence type="ECO:0000259" key="2">
    <source>
        <dbReference type="Pfam" id="PF09992"/>
    </source>
</evidence>
<keyword evidence="1" id="KW-1133">Transmembrane helix</keyword>
<evidence type="ECO:0000313" key="4">
    <source>
        <dbReference type="Proteomes" id="UP000179812"/>
    </source>
</evidence>
<evidence type="ECO:0000256" key="1">
    <source>
        <dbReference type="SAM" id="Phobius"/>
    </source>
</evidence>
<evidence type="ECO:0000313" key="3">
    <source>
        <dbReference type="EMBL" id="OGL57773.1"/>
    </source>
</evidence>
<protein>
    <recommendedName>
        <fullName evidence="2">Phosphodiester glycosidase domain-containing protein</fullName>
    </recommendedName>
</protein>
<organism evidence="3 4">
    <name type="scientific">Candidatus Shapirobacteria bacterium RIFOXYB1_FULL_38_38</name>
    <dbReference type="NCBI Taxonomy" id="1802151"/>
    <lineage>
        <taxon>Bacteria</taxon>
        <taxon>Candidatus Shapironibacteriota</taxon>
    </lineage>
</organism>
<name>A0A1F7SVG3_9BACT</name>
<keyword evidence="1" id="KW-0472">Membrane</keyword>
<feature type="domain" description="Phosphodiester glycosidase" evidence="2">
    <location>
        <begin position="94"/>
        <end position="248"/>
    </location>
</feature>
<dbReference type="EMBL" id="MGDL01000005">
    <property type="protein sequence ID" value="OGL57773.1"/>
    <property type="molecule type" value="Genomic_DNA"/>
</dbReference>
<feature type="transmembrane region" description="Helical" evidence="1">
    <location>
        <begin position="7"/>
        <end position="25"/>
    </location>
</feature>
<keyword evidence="1" id="KW-0812">Transmembrane</keyword>
<dbReference type="InterPro" id="IPR018711">
    <property type="entry name" value="NAGPA"/>
</dbReference>
<dbReference type="Proteomes" id="UP000179812">
    <property type="component" value="Unassembled WGS sequence"/>
</dbReference>
<sequence length="270" mass="30262">MKLIYSILFIIIVVLIFFLSIFNPFSPNTSPKSILPDPTITTTPTPSAPQPQNLSFLNRNFQYYFLKIKSNQTLSLISNFSNHQTSSAIIKNNQCLFGINGGFYHPDNTPLGLFVINGQQLGQYTSSPTFSGFLTKNQKNQIAIQNIDPNNPDLLKNYQFILQSGPLFDPINNPNPIFSDSEYARRHLIAQDTEGNLYLFSIFEKGAAFGGPRLKDIIPIFQSPQFRQIADFTKILNLDGGTASAFFNQNIKVEELQFVGSFLCGISVQK</sequence>
<gene>
    <name evidence="3" type="ORF">A2367_01895</name>
</gene>
<comment type="caution">
    <text evidence="3">The sequence shown here is derived from an EMBL/GenBank/DDBJ whole genome shotgun (WGS) entry which is preliminary data.</text>
</comment>
<proteinExistence type="predicted"/>
<dbReference type="AlphaFoldDB" id="A0A1F7SVG3"/>